<dbReference type="SUPFAM" id="SSF48264">
    <property type="entry name" value="Cytochrome P450"/>
    <property type="match status" value="1"/>
</dbReference>
<comment type="caution">
    <text evidence="12">The sequence shown here is derived from an EMBL/GenBank/DDBJ whole genome shotgun (WGS) entry which is preliminary data.</text>
</comment>
<dbReference type="PRINTS" id="PR00359">
    <property type="entry name" value="BP450"/>
</dbReference>
<dbReference type="GO" id="GO:0051777">
    <property type="term" value="F:ent-kaurenoic acid monooxygenase activity"/>
    <property type="evidence" value="ECO:0007669"/>
    <property type="project" value="TreeGrafter"/>
</dbReference>
<dbReference type="Proteomes" id="UP000187203">
    <property type="component" value="Unassembled WGS sequence"/>
</dbReference>
<dbReference type="OrthoDB" id="1470350at2759"/>
<dbReference type="PROSITE" id="PS00086">
    <property type="entry name" value="CYTOCHROME_P450"/>
    <property type="match status" value="1"/>
</dbReference>
<dbReference type="GO" id="GO:0005506">
    <property type="term" value="F:iron ion binding"/>
    <property type="evidence" value="ECO:0007669"/>
    <property type="project" value="InterPro"/>
</dbReference>
<protein>
    <submittedName>
        <fullName evidence="12">Cytochrome P450</fullName>
    </submittedName>
</protein>
<evidence type="ECO:0000256" key="7">
    <source>
        <dbReference type="ARBA" id="ARBA00022989"/>
    </source>
</evidence>
<dbReference type="GO" id="GO:0010268">
    <property type="term" value="P:brassinosteroid homeostasis"/>
    <property type="evidence" value="ECO:0007669"/>
    <property type="project" value="TreeGrafter"/>
</dbReference>
<keyword evidence="6 11" id="KW-0479">Metal-binding</keyword>
<dbReference type="InterPro" id="IPR001128">
    <property type="entry name" value="Cyt_P450"/>
</dbReference>
<dbReference type="PANTHER" id="PTHR24286:SF199">
    <property type="entry name" value="CYTOCHROME P450 88D6"/>
    <property type="match status" value="1"/>
</dbReference>
<dbReference type="GO" id="GO:0016020">
    <property type="term" value="C:membrane"/>
    <property type="evidence" value="ECO:0007669"/>
    <property type="project" value="UniProtKB-SubCell"/>
</dbReference>
<keyword evidence="11" id="KW-0503">Monooxygenase</keyword>
<sequence length="160" mass="18260">MAITKRRSSSQRGLTLNEIRHMQYLSKAIDETLRRSGIVLATSRKAKVDVKINDYIIPKGWKVIIWNRGIHLDSEGFPNPEDFLPSRWDNHTPKAGSFIPFGAGSRICPGADLAKLEMSIFFHYFLLNYRFERSNPGNPIRYLTCPSPKDNCLGKIIKLP</sequence>
<dbReference type="GO" id="GO:0016125">
    <property type="term" value="P:sterol metabolic process"/>
    <property type="evidence" value="ECO:0007669"/>
    <property type="project" value="TreeGrafter"/>
</dbReference>
<dbReference type="GO" id="GO:0005783">
    <property type="term" value="C:endoplasmic reticulum"/>
    <property type="evidence" value="ECO:0007669"/>
    <property type="project" value="TreeGrafter"/>
</dbReference>
<evidence type="ECO:0000256" key="1">
    <source>
        <dbReference type="ARBA" id="ARBA00001971"/>
    </source>
</evidence>
<comment type="subcellular location">
    <subcellularLocation>
        <location evidence="2">Membrane</location>
        <topology evidence="2">Single-pass membrane protein</topology>
    </subcellularLocation>
</comment>
<evidence type="ECO:0000256" key="3">
    <source>
        <dbReference type="ARBA" id="ARBA00010617"/>
    </source>
</evidence>
<evidence type="ECO:0000256" key="10">
    <source>
        <dbReference type="ARBA" id="ARBA00023136"/>
    </source>
</evidence>
<evidence type="ECO:0000313" key="12">
    <source>
        <dbReference type="EMBL" id="OMO98192.1"/>
    </source>
</evidence>
<keyword evidence="4 11" id="KW-0349">Heme</keyword>
<dbReference type="PANTHER" id="PTHR24286">
    <property type="entry name" value="CYTOCHROME P450 26"/>
    <property type="match status" value="1"/>
</dbReference>
<evidence type="ECO:0000313" key="13">
    <source>
        <dbReference type="Proteomes" id="UP000187203"/>
    </source>
</evidence>
<keyword evidence="7" id="KW-1133">Transmembrane helix</keyword>
<keyword evidence="8 11" id="KW-0560">Oxidoreductase</keyword>
<dbReference type="STRING" id="93759.A0A1R3JTG6"/>
<keyword evidence="9 11" id="KW-0408">Iron</keyword>
<proteinExistence type="inferred from homology"/>
<evidence type="ECO:0000256" key="2">
    <source>
        <dbReference type="ARBA" id="ARBA00004167"/>
    </source>
</evidence>
<dbReference type="EMBL" id="AWUE01015372">
    <property type="protein sequence ID" value="OMO98192.1"/>
    <property type="molecule type" value="Genomic_DNA"/>
</dbReference>
<evidence type="ECO:0000256" key="11">
    <source>
        <dbReference type="RuleBase" id="RU000461"/>
    </source>
</evidence>
<comment type="cofactor">
    <cofactor evidence="1">
        <name>heme</name>
        <dbReference type="ChEBI" id="CHEBI:30413"/>
    </cofactor>
</comment>
<evidence type="ECO:0000256" key="9">
    <source>
        <dbReference type="ARBA" id="ARBA00023004"/>
    </source>
</evidence>
<evidence type="ECO:0000256" key="8">
    <source>
        <dbReference type="ARBA" id="ARBA00023002"/>
    </source>
</evidence>
<keyword evidence="10" id="KW-0472">Membrane</keyword>
<evidence type="ECO:0000256" key="4">
    <source>
        <dbReference type="ARBA" id="ARBA00022617"/>
    </source>
</evidence>
<evidence type="ECO:0000256" key="6">
    <source>
        <dbReference type="ARBA" id="ARBA00022723"/>
    </source>
</evidence>
<comment type="similarity">
    <text evidence="3 11">Belongs to the cytochrome P450 family.</text>
</comment>
<dbReference type="AlphaFoldDB" id="A0A1R3JTG6"/>
<keyword evidence="13" id="KW-1185">Reference proteome</keyword>
<dbReference type="InterPro" id="IPR002397">
    <property type="entry name" value="Cyt_P450_B"/>
</dbReference>
<dbReference type="Pfam" id="PF00067">
    <property type="entry name" value="p450"/>
    <property type="match status" value="1"/>
</dbReference>
<accession>A0A1R3JTG6</accession>
<reference evidence="13" key="1">
    <citation type="submission" date="2013-09" db="EMBL/GenBank/DDBJ databases">
        <title>Corchorus olitorius genome sequencing.</title>
        <authorList>
            <person name="Alam M."/>
            <person name="Haque M.S."/>
            <person name="Islam M.S."/>
            <person name="Emdad E.M."/>
            <person name="Islam M.M."/>
            <person name="Ahmed B."/>
            <person name="Halim A."/>
            <person name="Hossen Q.M.M."/>
            <person name="Hossain M.Z."/>
            <person name="Ahmed R."/>
            <person name="Khan M.M."/>
            <person name="Islam R."/>
            <person name="Rashid M.M."/>
            <person name="Khan S.A."/>
            <person name="Rahman M.S."/>
            <person name="Alam M."/>
            <person name="Yahiya A.S."/>
            <person name="Khan M.S."/>
            <person name="Azam M.S."/>
            <person name="Haque T."/>
            <person name="Lashkar M.Z.H."/>
            <person name="Akhand A.I."/>
            <person name="Morshed G."/>
            <person name="Roy S."/>
            <person name="Uddin K.S."/>
            <person name="Rabeya T."/>
            <person name="Hossain A.S."/>
            <person name="Chowdhury A."/>
            <person name="Snigdha A.R."/>
            <person name="Mortoza M.S."/>
            <person name="Matin S.A."/>
            <person name="Hoque S.M.E."/>
            <person name="Islam M.K."/>
            <person name="Roy D.K."/>
            <person name="Haider R."/>
            <person name="Moosa M.M."/>
            <person name="Elias S.M."/>
            <person name="Hasan A.M."/>
            <person name="Jahan S."/>
            <person name="Shafiuddin M."/>
            <person name="Mahmood N."/>
            <person name="Shommy N.S."/>
        </authorList>
    </citation>
    <scope>NUCLEOTIDE SEQUENCE [LARGE SCALE GENOMIC DNA]</scope>
    <source>
        <strain evidence="13">cv. O-4</strain>
    </source>
</reference>
<dbReference type="InterPro" id="IPR036396">
    <property type="entry name" value="Cyt_P450_sf"/>
</dbReference>
<dbReference type="Gene3D" id="1.10.630.10">
    <property type="entry name" value="Cytochrome P450"/>
    <property type="match status" value="1"/>
</dbReference>
<name>A0A1R3JTG6_9ROSI</name>
<dbReference type="GO" id="GO:0020037">
    <property type="term" value="F:heme binding"/>
    <property type="evidence" value="ECO:0007669"/>
    <property type="project" value="InterPro"/>
</dbReference>
<dbReference type="InterPro" id="IPR017972">
    <property type="entry name" value="Cyt_P450_CS"/>
</dbReference>
<evidence type="ECO:0000256" key="5">
    <source>
        <dbReference type="ARBA" id="ARBA00022692"/>
    </source>
</evidence>
<organism evidence="12 13">
    <name type="scientific">Corchorus olitorius</name>
    <dbReference type="NCBI Taxonomy" id="93759"/>
    <lineage>
        <taxon>Eukaryota</taxon>
        <taxon>Viridiplantae</taxon>
        <taxon>Streptophyta</taxon>
        <taxon>Embryophyta</taxon>
        <taxon>Tracheophyta</taxon>
        <taxon>Spermatophyta</taxon>
        <taxon>Magnoliopsida</taxon>
        <taxon>eudicotyledons</taxon>
        <taxon>Gunneridae</taxon>
        <taxon>Pentapetalae</taxon>
        <taxon>rosids</taxon>
        <taxon>malvids</taxon>
        <taxon>Malvales</taxon>
        <taxon>Malvaceae</taxon>
        <taxon>Grewioideae</taxon>
        <taxon>Apeibeae</taxon>
        <taxon>Corchorus</taxon>
    </lineage>
</organism>
<dbReference type="GO" id="GO:0016132">
    <property type="term" value="P:brassinosteroid biosynthetic process"/>
    <property type="evidence" value="ECO:0007669"/>
    <property type="project" value="TreeGrafter"/>
</dbReference>
<keyword evidence="5" id="KW-0812">Transmembrane</keyword>
<gene>
    <name evidence="12" type="ORF">COLO4_14071</name>
</gene>